<name>A0A0V0H1N3_SOLCH</name>
<keyword evidence="1" id="KW-0472">Membrane</keyword>
<feature type="transmembrane region" description="Helical" evidence="1">
    <location>
        <begin position="35"/>
        <end position="57"/>
    </location>
</feature>
<protein>
    <submittedName>
        <fullName evidence="2">Putative ovule protein</fullName>
    </submittedName>
</protein>
<feature type="transmembrane region" description="Helical" evidence="1">
    <location>
        <begin position="12"/>
        <end position="29"/>
    </location>
</feature>
<organism evidence="2">
    <name type="scientific">Solanum chacoense</name>
    <name type="common">Chaco potato</name>
    <dbReference type="NCBI Taxonomy" id="4108"/>
    <lineage>
        <taxon>Eukaryota</taxon>
        <taxon>Viridiplantae</taxon>
        <taxon>Streptophyta</taxon>
        <taxon>Embryophyta</taxon>
        <taxon>Tracheophyta</taxon>
        <taxon>Spermatophyta</taxon>
        <taxon>Magnoliopsida</taxon>
        <taxon>eudicotyledons</taxon>
        <taxon>Gunneridae</taxon>
        <taxon>Pentapetalae</taxon>
        <taxon>asterids</taxon>
        <taxon>lamiids</taxon>
        <taxon>Solanales</taxon>
        <taxon>Solanaceae</taxon>
        <taxon>Solanoideae</taxon>
        <taxon>Solaneae</taxon>
        <taxon>Solanum</taxon>
    </lineage>
</organism>
<accession>A0A0V0H1N3</accession>
<proteinExistence type="predicted"/>
<keyword evidence="1" id="KW-1133">Transmembrane helix</keyword>
<dbReference type="EMBL" id="GEDG01026734">
    <property type="protein sequence ID" value="JAP14319.1"/>
    <property type="molecule type" value="Transcribed_RNA"/>
</dbReference>
<evidence type="ECO:0000256" key="1">
    <source>
        <dbReference type="SAM" id="Phobius"/>
    </source>
</evidence>
<evidence type="ECO:0000313" key="2">
    <source>
        <dbReference type="EMBL" id="JAP14319.1"/>
    </source>
</evidence>
<reference evidence="2" key="1">
    <citation type="submission" date="2015-12" db="EMBL/GenBank/DDBJ databases">
        <title>Gene expression during late stages of embryo sac development: a critical building block for successful pollen-pistil interactions.</title>
        <authorList>
            <person name="Liu Y."/>
            <person name="Joly V."/>
            <person name="Sabar M."/>
            <person name="Matton D.P."/>
        </authorList>
    </citation>
    <scope>NUCLEOTIDE SEQUENCE</scope>
</reference>
<sequence length="70" mass="8002">MCCSTFPREKQGTGLLLIFLVFLSGIHIVSYFSVLLLQLTSIALCILLFCCYFPFFLRGSTRNNFSSPRR</sequence>
<dbReference type="AlphaFoldDB" id="A0A0V0H1N3"/>
<keyword evidence="1" id="KW-0812">Transmembrane</keyword>